<protein>
    <recommendedName>
        <fullName evidence="3">Clavaminate synthase-like protein</fullName>
    </recommendedName>
</protein>
<keyword evidence="2" id="KW-1185">Reference proteome</keyword>
<accession>A0A317XIU2</accession>
<organism evidence="1 2">
    <name type="scientific">Testicularia cyperi</name>
    <dbReference type="NCBI Taxonomy" id="1882483"/>
    <lineage>
        <taxon>Eukaryota</taxon>
        <taxon>Fungi</taxon>
        <taxon>Dikarya</taxon>
        <taxon>Basidiomycota</taxon>
        <taxon>Ustilaginomycotina</taxon>
        <taxon>Ustilaginomycetes</taxon>
        <taxon>Ustilaginales</taxon>
        <taxon>Anthracoideaceae</taxon>
        <taxon>Testicularia</taxon>
    </lineage>
</organism>
<evidence type="ECO:0000313" key="1">
    <source>
        <dbReference type="EMBL" id="PWY97767.1"/>
    </source>
</evidence>
<feature type="non-terminal residue" evidence="1">
    <location>
        <position position="199"/>
    </location>
</feature>
<dbReference type="EMBL" id="KZ819202">
    <property type="protein sequence ID" value="PWY97767.1"/>
    <property type="molecule type" value="Genomic_DNA"/>
</dbReference>
<feature type="non-terminal residue" evidence="1">
    <location>
        <position position="1"/>
    </location>
</feature>
<reference evidence="1 2" key="1">
    <citation type="journal article" date="2018" name="Mol. Biol. Evol.">
        <title>Broad Genomic Sampling Reveals a Smut Pathogenic Ancestry of the Fungal Clade Ustilaginomycotina.</title>
        <authorList>
            <person name="Kijpornyongpan T."/>
            <person name="Mondo S.J."/>
            <person name="Barry K."/>
            <person name="Sandor L."/>
            <person name="Lee J."/>
            <person name="Lipzen A."/>
            <person name="Pangilinan J."/>
            <person name="LaButti K."/>
            <person name="Hainaut M."/>
            <person name="Henrissat B."/>
            <person name="Grigoriev I.V."/>
            <person name="Spatafora J.W."/>
            <person name="Aime M.C."/>
        </authorList>
    </citation>
    <scope>NUCLEOTIDE SEQUENCE [LARGE SCALE GENOMIC DNA]</scope>
    <source>
        <strain evidence="1 2">MCA 3645</strain>
    </source>
</reference>
<proteinExistence type="predicted"/>
<dbReference type="Proteomes" id="UP000246740">
    <property type="component" value="Unassembled WGS sequence"/>
</dbReference>
<dbReference type="OrthoDB" id="2555528at2759"/>
<dbReference type="InParanoid" id="A0A317XIU2"/>
<evidence type="ECO:0000313" key="2">
    <source>
        <dbReference type="Proteomes" id="UP000246740"/>
    </source>
</evidence>
<evidence type="ECO:0008006" key="3">
    <source>
        <dbReference type="Google" id="ProtNLM"/>
    </source>
</evidence>
<dbReference type="AlphaFoldDB" id="A0A317XIU2"/>
<sequence length="199" mass="22991">GNFELGIYHSQGNSYLGFTKDTKGAHREEAVKLLDWARQHSKDFLLTTKTLLPEQWQHNMDSQKAPMEWLHRYFGNQTHLLCPWWTTTTFFDSFTGFPHTDPDHQPSFLFNFGAPCHLVLHDYNIKVHLDHLDIAIFNTNTVRHSTQAADNDNTERWAFSAFFRSRIYAEKGPSQLGEQLLGTVLDPNITTTRVRGANK</sequence>
<gene>
    <name evidence="1" type="ORF">BCV70DRAFT_150645</name>
</gene>
<name>A0A317XIU2_9BASI</name>
<dbReference type="Gene3D" id="3.60.130.30">
    <property type="match status" value="1"/>
</dbReference>